<dbReference type="Proteomes" id="UP000799770">
    <property type="component" value="Unassembled WGS sequence"/>
</dbReference>
<sequence>MEQQNVSRLAGSQPQPHRTLSASFPDSGNGVFWWLLATLPHLYHGEILRAVDSLRQYHHSAITIHLHSNFIETVAVPVSGCSMRIDSSERPALALPRRTARMRAPQLPESPFVTPRRNSSSHFPLPYSGLSMPNLSGVCTTVSRTPLGVSLNCPRGRITHGTP</sequence>
<organism evidence="2 3">
    <name type="scientific">Lophiotrema nucula</name>
    <dbReference type="NCBI Taxonomy" id="690887"/>
    <lineage>
        <taxon>Eukaryota</taxon>
        <taxon>Fungi</taxon>
        <taxon>Dikarya</taxon>
        <taxon>Ascomycota</taxon>
        <taxon>Pezizomycotina</taxon>
        <taxon>Dothideomycetes</taxon>
        <taxon>Pleosporomycetidae</taxon>
        <taxon>Pleosporales</taxon>
        <taxon>Lophiotremataceae</taxon>
        <taxon>Lophiotrema</taxon>
    </lineage>
</organism>
<gene>
    <name evidence="2" type="ORF">BDV96DRAFT_704</name>
</gene>
<evidence type="ECO:0000256" key="1">
    <source>
        <dbReference type="SAM" id="MobiDB-lite"/>
    </source>
</evidence>
<name>A0A6A5ZUE8_9PLEO</name>
<evidence type="ECO:0000313" key="2">
    <source>
        <dbReference type="EMBL" id="KAF2122437.1"/>
    </source>
</evidence>
<protein>
    <submittedName>
        <fullName evidence="2">Uncharacterized protein</fullName>
    </submittedName>
</protein>
<feature type="region of interest" description="Disordered" evidence="1">
    <location>
        <begin position="1"/>
        <end position="21"/>
    </location>
</feature>
<dbReference type="EMBL" id="ML977310">
    <property type="protein sequence ID" value="KAF2122437.1"/>
    <property type="molecule type" value="Genomic_DNA"/>
</dbReference>
<dbReference type="AlphaFoldDB" id="A0A6A5ZUE8"/>
<accession>A0A6A5ZUE8</accession>
<reference evidence="2" key="1">
    <citation type="journal article" date="2020" name="Stud. Mycol.">
        <title>101 Dothideomycetes genomes: a test case for predicting lifestyles and emergence of pathogens.</title>
        <authorList>
            <person name="Haridas S."/>
            <person name="Albert R."/>
            <person name="Binder M."/>
            <person name="Bloem J."/>
            <person name="Labutti K."/>
            <person name="Salamov A."/>
            <person name="Andreopoulos B."/>
            <person name="Baker S."/>
            <person name="Barry K."/>
            <person name="Bills G."/>
            <person name="Bluhm B."/>
            <person name="Cannon C."/>
            <person name="Castanera R."/>
            <person name="Culley D."/>
            <person name="Daum C."/>
            <person name="Ezra D."/>
            <person name="Gonzalez J."/>
            <person name="Henrissat B."/>
            <person name="Kuo A."/>
            <person name="Liang C."/>
            <person name="Lipzen A."/>
            <person name="Lutzoni F."/>
            <person name="Magnuson J."/>
            <person name="Mondo S."/>
            <person name="Nolan M."/>
            <person name="Ohm R."/>
            <person name="Pangilinan J."/>
            <person name="Park H.-J."/>
            <person name="Ramirez L."/>
            <person name="Alfaro M."/>
            <person name="Sun H."/>
            <person name="Tritt A."/>
            <person name="Yoshinaga Y."/>
            <person name="Zwiers L.-H."/>
            <person name="Turgeon B."/>
            <person name="Goodwin S."/>
            <person name="Spatafora J."/>
            <person name="Crous P."/>
            <person name="Grigoriev I."/>
        </authorList>
    </citation>
    <scope>NUCLEOTIDE SEQUENCE</scope>
    <source>
        <strain evidence="2">CBS 627.86</strain>
    </source>
</reference>
<proteinExistence type="predicted"/>
<keyword evidence="3" id="KW-1185">Reference proteome</keyword>
<evidence type="ECO:0000313" key="3">
    <source>
        <dbReference type="Proteomes" id="UP000799770"/>
    </source>
</evidence>